<evidence type="ECO:0000256" key="8">
    <source>
        <dbReference type="ARBA" id="ARBA00023053"/>
    </source>
</evidence>
<evidence type="ECO:0008006" key="14">
    <source>
        <dbReference type="Google" id="ProtNLM"/>
    </source>
</evidence>
<dbReference type="InterPro" id="IPR050277">
    <property type="entry name" value="Sodium:Solute_Symporter"/>
</dbReference>
<comment type="similarity">
    <text evidence="2">Belongs to the sodium:solute symporter (SSF) (TC 2.A.21) family.</text>
</comment>
<feature type="non-terminal residue" evidence="13">
    <location>
        <position position="278"/>
    </location>
</feature>
<keyword evidence="4" id="KW-1003">Cell membrane</keyword>
<sequence>MVPWYSLSSGLATLYGSKLPGYLFFITAFLFLVPYAAIQIRGVSIFFGATFEGILPDWSWALIIVSIMLIYAEVGGFKAIIYSDAIQGTILLIVIWLIGITCIKAFGSVESLFAKVEEIKPALLSVPGPNGLFTVQFLIASFFAIILIPVTQPQLTSRVVAMRDFRSLSRMAVSLGVFAILIIMSTAFIGMYGAVKYPDASSADYLANALLFDQKEVVGALAMVGLFAACLSTTNAQIFALGTELRSLMKGSDKLVLRNTRIGLFVFAIIALVFSTLM</sequence>
<accession>A0A0F9A6G6</accession>
<keyword evidence="5 12" id="KW-0812">Transmembrane</keyword>
<keyword evidence="9" id="KW-0406">Ion transport</keyword>
<feature type="transmembrane region" description="Helical" evidence="12">
    <location>
        <begin position="21"/>
        <end position="38"/>
    </location>
</feature>
<dbReference type="GO" id="GO:0006814">
    <property type="term" value="P:sodium ion transport"/>
    <property type="evidence" value="ECO:0007669"/>
    <property type="project" value="UniProtKB-KW"/>
</dbReference>
<feature type="transmembrane region" description="Helical" evidence="12">
    <location>
        <begin position="262"/>
        <end position="277"/>
    </location>
</feature>
<evidence type="ECO:0000256" key="4">
    <source>
        <dbReference type="ARBA" id="ARBA00022475"/>
    </source>
</evidence>
<dbReference type="PROSITE" id="PS50283">
    <property type="entry name" value="NA_SOLUT_SYMP_3"/>
    <property type="match status" value="1"/>
</dbReference>
<feature type="transmembrane region" description="Helical" evidence="12">
    <location>
        <begin position="58"/>
        <end position="77"/>
    </location>
</feature>
<gene>
    <name evidence="13" type="ORF">LCGC14_2689470</name>
</gene>
<keyword evidence="8" id="KW-0915">Sodium</keyword>
<dbReference type="InterPro" id="IPR001734">
    <property type="entry name" value="Na/solute_symporter"/>
</dbReference>
<organism evidence="13">
    <name type="scientific">marine sediment metagenome</name>
    <dbReference type="NCBI Taxonomy" id="412755"/>
    <lineage>
        <taxon>unclassified sequences</taxon>
        <taxon>metagenomes</taxon>
        <taxon>ecological metagenomes</taxon>
    </lineage>
</organism>
<evidence type="ECO:0000256" key="7">
    <source>
        <dbReference type="ARBA" id="ARBA00022989"/>
    </source>
</evidence>
<dbReference type="AlphaFoldDB" id="A0A0F9A6G6"/>
<evidence type="ECO:0000256" key="3">
    <source>
        <dbReference type="ARBA" id="ARBA00022448"/>
    </source>
</evidence>
<evidence type="ECO:0000256" key="5">
    <source>
        <dbReference type="ARBA" id="ARBA00022692"/>
    </source>
</evidence>
<name>A0A0F9A6G6_9ZZZZ</name>
<evidence type="ECO:0000256" key="1">
    <source>
        <dbReference type="ARBA" id="ARBA00004651"/>
    </source>
</evidence>
<dbReference type="InterPro" id="IPR038377">
    <property type="entry name" value="Na/Glc_symporter_sf"/>
</dbReference>
<evidence type="ECO:0000256" key="11">
    <source>
        <dbReference type="ARBA" id="ARBA00023201"/>
    </source>
</evidence>
<comment type="caution">
    <text evidence="13">The sequence shown here is derived from an EMBL/GenBank/DDBJ whole genome shotgun (WGS) entry which is preliminary data.</text>
</comment>
<feature type="transmembrane region" description="Helical" evidence="12">
    <location>
        <begin position="217"/>
        <end position="241"/>
    </location>
</feature>
<keyword evidence="6" id="KW-0769">Symport</keyword>
<dbReference type="PANTHER" id="PTHR48086">
    <property type="entry name" value="SODIUM/PROLINE SYMPORTER-RELATED"/>
    <property type="match status" value="1"/>
</dbReference>
<reference evidence="13" key="1">
    <citation type="journal article" date="2015" name="Nature">
        <title>Complex archaea that bridge the gap between prokaryotes and eukaryotes.</title>
        <authorList>
            <person name="Spang A."/>
            <person name="Saw J.H."/>
            <person name="Jorgensen S.L."/>
            <person name="Zaremba-Niedzwiedzka K."/>
            <person name="Martijn J."/>
            <person name="Lind A.E."/>
            <person name="van Eijk R."/>
            <person name="Schleper C."/>
            <person name="Guy L."/>
            <person name="Ettema T.J."/>
        </authorList>
    </citation>
    <scope>NUCLEOTIDE SEQUENCE</scope>
</reference>
<dbReference type="GO" id="GO:0015293">
    <property type="term" value="F:symporter activity"/>
    <property type="evidence" value="ECO:0007669"/>
    <property type="project" value="UniProtKB-KW"/>
</dbReference>
<dbReference type="PANTHER" id="PTHR48086:SF3">
    <property type="entry name" value="SODIUM_PROLINE SYMPORTER"/>
    <property type="match status" value="1"/>
</dbReference>
<keyword evidence="11" id="KW-0739">Sodium transport</keyword>
<dbReference type="EMBL" id="LAZR01047628">
    <property type="protein sequence ID" value="KKK93780.1"/>
    <property type="molecule type" value="Genomic_DNA"/>
</dbReference>
<evidence type="ECO:0000256" key="9">
    <source>
        <dbReference type="ARBA" id="ARBA00023065"/>
    </source>
</evidence>
<dbReference type="GO" id="GO:0005886">
    <property type="term" value="C:plasma membrane"/>
    <property type="evidence" value="ECO:0007669"/>
    <property type="project" value="UniProtKB-SubCell"/>
</dbReference>
<evidence type="ECO:0000256" key="12">
    <source>
        <dbReference type="SAM" id="Phobius"/>
    </source>
</evidence>
<evidence type="ECO:0000313" key="13">
    <source>
        <dbReference type="EMBL" id="KKK93780.1"/>
    </source>
</evidence>
<dbReference type="Gene3D" id="1.20.1730.10">
    <property type="entry name" value="Sodium/glucose cotransporter"/>
    <property type="match status" value="1"/>
</dbReference>
<evidence type="ECO:0000256" key="2">
    <source>
        <dbReference type="ARBA" id="ARBA00006434"/>
    </source>
</evidence>
<dbReference type="Pfam" id="PF00474">
    <property type="entry name" value="SSF"/>
    <property type="match status" value="1"/>
</dbReference>
<comment type="subcellular location">
    <subcellularLocation>
        <location evidence="1">Cell membrane</location>
        <topology evidence="1">Multi-pass membrane protein</topology>
    </subcellularLocation>
</comment>
<evidence type="ECO:0000256" key="10">
    <source>
        <dbReference type="ARBA" id="ARBA00023136"/>
    </source>
</evidence>
<protein>
    <recommendedName>
        <fullName evidence="14">Amino acid permease/ SLC12A domain-containing protein</fullName>
    </recommendedName>
</protein>
<feature type="transmembrane region" description="Helical" evidence="12">
    <location>
        <begin position="89"/>
        <end position="113"/>
    </location>
</feature>
<proteinExistence type="inferred from homology"/>
<evidence type="ECO:0000256" key="6">
    <source>
        <dbReference type="ARBA" id="ARBA00022847"/>
    </source>
</evidence>
<keyword evidence="10 12" id="KW-0472">Membrane</keyword>
<keyword evidence="3" id="KW-0813">Transport</keyword>
<feature type="transmembrane region" description="Helical" evidence="12">
    <location>
        <begin position="133"/>
        <end position="151"/>
    </location>
</feature>
<keyword evidence="7 12" id="KW-1133">Transmembrane helix</keyword>
<feature type="transmembrane region" description="Helical" evidence="12">
    <location>
        <begin position="172"/>
        <end position="197"/>
    </location>
</feature>